<evidence type="ECO:0000313" key="4">
    <source>
        <dbReference type="Proteomes" id="UP000054018"/>
    </source>
</evidence>
<keyword evidence="2" id="KW-0653">Protein transport</keyword>
<dbReference type="GO" id="GO:0005789">
    <property type="term" value="C:endoplasmic reticulum membrane"/>
    <property type="evidence" value="ECO:0007669"/>
    <property type="project" value="UniProtKB-SubCell"/>
</dbReference>
<protein>
    <recommendedName>
        <fullName evidence="2">Protein transport protein SEC23</fullName>
    </recommendedName>
</protein>
<keyword evidence="2" id="KW-0862">Zinc</keyword>
<reference evidence="3 4" key="1">
    <citation type="submission" date="2014-04" db="EMBL/GenBank/DDBJ databases">
        <authorList>
            <consortium name="DOE Joint Genome Institute"/>
            <person name="Kuo A."/>
            <person name="Kohler A."/>
            <person name="Costa M.D."/>
            <person name="Nagy L.G."/>
            <person name="Floudas D."/>
            <person name="Copeland A."/>
            <person name="Barry K.W."/>
            <person name="Cichocki N."/>
            <person name="Veneault-Fourrey C."/>
            <person name="LaButti K."/>
            <person name="Lindquist E.A."/>
            <person name="Lipzen A."/>
            <person name="Lundell T."/>
            <person name="Morin E."/>
            <person name="Murat C."/>
            <person name="Sun H."/>
            <person name="Tunlid A."/>
            <person name="Henrissat B."/>
            <person name="Grigoriev I.V."/>
            <person name="Hibbett D.S."/>
            <person name="Martin F."/>
            <person name="Nordberg H.P."/>
            <person name="Cantor M.N."/>
            <person name="Hua S.X."/>
        </authorList>
    </citation>
    <scope>NUCLEOTIDE SEQUENCE [LARGE SCALE GENOMIC DNA]</scope>
    <source>
        <strain evidence="3 4">441</strain>
    </source>
</reference>
<evidence type="ECO:0000256" key="2">
    <source>
        <dbReference type="RuleBase" id="RU365030"/>
    </source>
</evidence>
<keyword evidence="2" id="KW-0931">ER-Golgi transport</keyword>
<dbReference type="Proteomes" id="UP000054018">
    <property type="component" value="Unassembled WGS sequence"/>
</dbReference>
<keyword evidence="2" id="KW-0333">Golgi apparatus</keyword>
<evidence type="ECO:0000256" key="1">
    <source>
        <dbReference type="ARBA" id="ARBA00009210"/>
    </source>
</evidence>
<dbReference type="GO" id="GO:0046872">
    <property type="term" value="F:metal ion binding"/>
    <property type="evidence" value="ECO:0007669"/>
    <property type="project" value="UniProtKB-KW"/>
</dbReference>
<dbReference type="InterPro" id="IPR036175">
    <property type="entry name" value="Sec23/24_helical_dom_sf"/>
</dbReference>
<keyword evidence="2" id="KW-0256">Endoplasmic reticulum</keyword>
<keyword evidence="2" id="KW-0472">Membrane</keyword>
<dbReference type="PANTHER" id="PTHR11141">
    <property type="entry name" value="PROTEIN TRANSPORT PROTEIN SEC23"/>
    <property type="match status" value="1"/>
</dbReference>
<dbReference type="GO" id="GO:0030127">
    <property type="term" value="C:COPII vesicle coat"/>
    <property type="evidence" value="ECO:0007669"/>
    <property type="project" value="InterPro"/>
</dbReference>
<dbReference type="AlphaFoldDB" id="A0A0C9Z5H9"/>
<keyword evidence="2" id="KW-0963">Cytoplasm</keyword>
<proteinExistence type="inferred from homology"/>
<gene>
    <name evidence="3" type="ORF">PISMIDRAFT_16651</name>
</gene>
<dbReference type="GO" id="GO:0090110">
    <property type="term" value="P:COPII-coated vesicle cargo loading"/>
    <property type="evidence" value="ECO:0007669"/>
    <property type="project" value="TreeGrafter"/>
</dbReference>
<name>A0A0C9Z5H9_9AGAM</name>
<evidence type="ECO:0000313" key="3">
    <source>
        <dbReference type="EMBL" id="KIK15248.1"/>
    </source>
</evidence>
<dbReference type="SUPFAM" id="SSF82754">
    <property type="entry name" value="C-terminal, gelsolin-like domain of Sec23/24"/>
    <property type="match status" value="1"/>
</dbReference>
<comment type="subcellular location">
    <subcellularLocation>
        <location evidence="2">Cytoplasm</location>
    </subcellularLocation>
    <subcellularLocation>
        <location evidence="2">Cytoplasmic vesicle</location>
        <location evidence="2">COPII-coated vesicle membrane</location>
        <topology evidence="2">Peripheral membrane protein</topology>
        <orientation evidence="2">Cytoplasmic side</orientation>
    </subcellularLocation>
    <subcellularLocation>
        <location evidence="2">Endoplasmic reticulum membrane</location>
        <topology evidence="2">Peripheral membrane protein</topology>
        <orientation evidence="2">Cytoplasmic side</orientation>
    </subcellularLocation>
    <subcellularLocation>
        <location evidence="2">Golgi apparatus membrane</location>
        <topology evidence="2">Peripheral membrane protein</topology>
        <orientation evidence="2">Cytoplasmic side</orientation>
    </subcellularLocation>
</comment>
<dbReference type="GO" id="GO:0000139">
    <property type="term" value="C:Golgi membrane"/>
    <property type="evidence" value="ECO:0007669"/>
    <property type="project" value="UniProtKB-SubCell"/>
</dbReference>
<dbReference type="GO" id="GO:0005096">
    <property type="term" value="F:GTPase activator activity"/>
    <property type="evidence" value="ECO:0007669"/>
    <property type="project" value="TreeGrafter"/>
</dbReference>
<dbReference type="Gene3D" id="3.40.20.10">
    <property type="entry name" value="Severin"/>
    <property type="match status" value="1"/>
</dbReference>
<keyword evidence="2" id="KW-0968">Cytoplasmic vesicle</keyword>
<comment type="similarity">
    <text evidence="1 2">Belongs to the SEC23/SEC24 family. SEC23 subfamily.</text>
</comment>
<dbReference type="GO" id="GO:0070971">
    <property type="term" value="C:endoplasmic reticulum exit site"/>
    <property type="evidence" value="ECO:0007669"/>
    <property type="project" value="TreeGrafter"/>
</dbReference>
<dbReference type="InterPro" id="IPR037364">
    <property type="entry name" value="Sec23"/>
</dbReference>
<dbReference type="PANTHER" id="PTHR11141:SF0">
    <property type="entry name" value="PROTEIN TRANSPORT PROTEIN SEC23"/>
    <property type="match status" value="1"/>
</dbReference>
<dbReference type="OrthoDB" id="3260615at2759"/>
<sequence>MKSPPNSTNGVIVLHDSFATSIFWRGFLRILDKDEKDFLEMGFSATFDVQHSSGQQRPRVTTVARNCAETGSSRTAASFDEGATAALIARIAVFKGEINDSPDVLYWLDRMLIRLCQKFADYRKLNEEDVNNSLMTIQLTLVLYTFDVPLQPALLDSVSIKADALLLWDAFFHILIFHGKTVTQWRKVGHRDQEVYENFKELLEAPVTDALLYGHSGRFALEQTIPIDAVLTKKDARDWDSL</sequence>
<keyword evidence="2" id="KW-0813">Transport</keyword>
<keyword evidence="4" id="KW-1185">Reference proteome</keyword>
<comment type="function">
    <text evidence="2">Component of the coat protein complex II (COPII) which promotes the formation of transport vesicles from the endoplasmic reticulum (ER). The coat has two main functions, the physical deformation of the endoplasmic reticulum membrane into vesicles and the selection of cargo molecules.</text>
</comment>
<organism evidence="3 4">
    <name type="scientific">Pisolithus microcarpus 441</name>
    <dbReference type="NCBI Taxonomy" id="765257"/>
    <lineage>
        <taxon>Eukaryota</taxon>
        <taxon>Fungi</taxon>
        <taxon>Dikarya</taxon>
        <taxon>Basidiomycota</taxon>
        <taxon>Agaricomycotina</taxon>
        <taxon>Agaricomycetes</taxon>
        <taxon>Agaricomycetidae</taxon>
        <taxon>Boletales</taxon>
        <taxon>Sclerodermatineae</taxon>
        <taxon>Pisolithaceae</taxon>
        <taxon>Pisolithus</taxon>
    </lineage>
</organism>
<dbReference type="STRING" id="765257.A0A0C9Z5H9"/>
<accession>A0A0C9Z5H9</accession>
<dbReference type="InterPro" id="IPR029006">
    <property type="entry name" value="ADF-H/Gelsolin-like_dom_sf"/>
</dbReference>
<dbReference type="Gene3D" id="1.20.120.730">
    <property type="entry name" value="Sec23/Sec24 helical domain"/>
    <property type="match status" value="1"/>
</dbReference>
<dbReference type="GO" id="GO:0006886">
    <property type="term" value="P:intracellular protein transport"/>
    <property type="evidence" value="ECO:0007669"/>
    <property type="project" value="InterPro"/>
</dbReference>
<reference evidence="4" key="2">
    <citation type="submission" date="2015-01" db="EMBL/GenBank/DDBJ databases">
        <title>Evolutionary Origins and Diversification of the Mycorrhizal Mutualists.</title>
        <authorList>
            <consortium name="DOE Joint Genome Institute"/>
            <consortium name="Mycorrhizal Genomics Consortium"/>
            <person name="Kohler A."/>
            <person name="Kuo A."/>
            <person name="Nagy L.G."/>
            <person name="Floudas D."/>
            <person name="Copeland A."/>
            <person name="Barry K.W."/>
            <person name="Cichocki N."/>
            <person name="Veneault-Fourrey C."/>
            <person name="LaButti K."/>
            <person name="Lindquist E.A."/>
            <person name="Lipzen A."/>
            <person name="Lundell T."/>
            <person name="Morin E."/>
            <person name="Murat C."/>
            <person name="Riley R."/>
            <person name="Ohm R."/>
            <person name="Sun H."/>
            <person name="Tunlid A."/>
            <person name="Henrissat B."/>
            <person name="Grigoriev I.V."/>
            <person name="Hibbett D.S."/>
            <person name="Martin F."/>
        </authorList>
    </citation>
    <scope>NUCLEOTIDE SEQUENCE [LARGE SCALE GENOMIC DNA]</scope>
    <source>
        <strain evidence="4">441</strain>
    </source>
</reference>
<dbReference type="InterPro" id="IPR036180">
    <property type="entry name" value="Gelsolin-like_dom_sf"/>
</dbReference>
<dbReference type="EMBL" id="KN833899">
    <property type="protein sequence ID" value="KIK15248.1"/>
    <property type="molecule type" value="Genomic_DNA"/>
</dbReference>
<dbReference type="SUPFAM" id="SSF81811">
    <property type="entry name" value="Helical domain of Sec23/24"/>
    <property type="match status" value="1"/>
</dbReference>
<keyword evidence="2" id="KW-0479">Metal-binding</keyword>
<dbReference type="HOGENOM" id="CLU_1147564_0_0_1"/>